<dbReference type="InterPro" id="IPR013096">
    <property type="entry name" value="Cupin_2"/>
</dbReference>
<name>A0ABQ2CYE3_9DEIO</name>
<dbReference type="InterPro" id="IPR053146">
    <property type="entry name" value="QDO-like"/>
</dbReference>
<dbReference type="Gene3D" id="2.60.120.10">
    <property type="entry name" value="Jelly Rolls"/>
    <property type="match status" value="1"/>
</dbReference>
<dbReference type="Proteomes" id="UP000632222">
    <property type="component" value="Unassembled WGS sequence"/>
</dbReference>
<dbReference type="PANTHER" id="PTHR36440">
    <property type="entry name" value="PUTATIVE (AFU_ORTHOLOGUE AFUA_8G07350)-RELATED"/>
    <property type="match status" value="1"/>
</dbReference>
<accession>A0ABQ2CYE3</accession>
<dbReference type="InterPro" id="IPR014710">
    <property type="entry name" value="RmlC-like_jellyroll"/>
</dbReference>
<comment type="caution">
    <text evidence="2">The sequence shown here is derived from an EMBL/GenBank/DDBJ whole genome shotgun (WGS) entry which is preliminary data.</text>
</comment>
<evidence type="ECO:0000313" key="3">
    <source>
        <dbReference type="Proteomes" id="UP000632222"/>
    </source>
</evidence>
<feature type="domain" description="Cupin type-2" evidence="1">
    <location>
        <begin position="41"/>
        <end position="105"/>
    </location>
</feature>
<gene>
    <name evidence="2" type="ORF">GCM10008938_18630</name>
</gene>
<dbReference type="PANTHER" id="PTHR36440:SF1">
    <property type="entry name" value="PUTATIVE (AFU_ORTHOLOGUE AFUA_8G07350)-RELATED"/>
    <property type="match status" value="1"/>
</dbReference>
<dbReference type="RefSeq" id="WP_189002411.1">
    <property type="nucleotide sequence ID" value="NZ_BMOD01000005.1"/>
</dbReference>
<sequence>MNHLHARIIRAHQGQTINSHLEDVQLKLTGIDTDGSYTLGLVTTQVGGSIPPHLHHREDELLILLQGELECLTSAGWQTAHPGDVVFFPSGVMHAYRNVSTTPSKHWVIANPAGVEAFYQQLAPLLNPIPSLSHLSTLSRDYGIEFMGALEDQ</sequence>
<reference evidence="3" key="1">
    <citation type="journal article" date="2019" name="Int. J. Syst. Evol. Microbiol.">
        <title>The Global Catalogue of Microorganisms (GCM) 10K type strain sequencing project: providing services to taxonomists for standard genome sequencing and annotation.</title>
        <authorList>
            <consortium name="The Broad Institute Genomics Platform"/>
            <consortium name="The Broad Institute Genome Sequencing Center for Infectious Disease"/>
            <person name="Wu L."/>
            <person name="Ma J."/>
        </authorList>
    </citation>
    <scope>NUCLEOTIDE SEQUENCE [LARGE SCALE GENOMIC DNA]</scope>
    <source>
        <strain evidence="3">JCM 14370</strain>
    </source>
</reference>
<keyword evidence="3" id="KW-1185">Reference proteome</keyword>
<dbReference type="Pfam" id="PF07883">
    <property type="entry name" value="Cupin_2"/>
    <property type="match status" value="1"/>
</dbReference>
<protein>
    <recommendedName>
        <fullName evidence="1">Cupin type-2 domain-containing protein</fullName>
    </recommendedName>
</protein>
<organism evidence="2 3">
    <name type="scientific">Deinococcus roseus</name>
    <dbReference type="NCBI Taxonomy" id="392414"/>
    <lineage>
        <taxon>Bacteria</taxon>
        <taxon>Thermotogati</taxon>
        <taxon>Deinococcota</taxon>
        <taxon>Deinococci</taxon>
        <taxon>Deinococcales</taxon>
        <taxon>Deinococcaceae</taxon>
        <taxon>Deinococcus</taxon>
    </lineage>
</organism>
<dbReference type="SUPFAM" id="SSF51182">
    <property type="entry name" value="RmlC-like cupins"/>
    <property type="match status" value="1"/>
</dbReference>
<dbReference type="EMBL" id="BMOD01000005">
    <property type="protein sequence ID" value="GGJ32664.1"/>
    <property type="molecule type" value="Genomic_DNA"/>
</dbReference>
<evidence type="ECO:0000259" key="1">
    <source>
        <dbReference type="Pfam" id="PF07883"/>
    </source>
</evidence>
<evidence type="ECO:0000313" key="2">
    <source>
        <dbReference type="EMBL" id="GGJ32664.1"/>
    </source>
</evidence>
<proteinExistence type="predicted"/>
<dbReference type="InterPro" id="IPR011051">
    <property type="entry name" value="RmlC_Cupin_sf"/>
</dbReference>